<comment type="caution">
    <text evidence="3">The sequence shown here is derived from an EMBL/GenBank/DDBJ whole genome shotgun (WGS) entry which is preliminary data.</text>
</comment>
<name>A0ABT5KPH4_9BURK</name>
<evidence type="ECO:0000313" key="3">
    <source>
        <dbReference type="EMBL" id="MDC8784811.1"/>
    </source>
</evidence>
<dbReference type="EMBL" id="JAQQXS010000005">
    <property type="protein sequence ID" value="MDC8784811.1"/>
    <property type="molecule type" value="Genomic_DNA"/>
</dbReference>
<keyword evidence="2" id="KW-0067">ATP-binding</keyword>
<dbReference type="Gene3D" id="3.30.420.40">
    <property type="match status" value="3"/>
</dbReference>
<dbReference type="InterPro" id="IPR013126">
    <property type="entry name" value="Hsp_70_fam"/>
</dbReference>
<accession>A0ABT5KPH4</accession>
<dbReference type="PANTHER" id="PTHR42749">
    <property type="entry name" value="CELL SHAPE-DETERMINING PROTEIN MREB"/>
    <property type="match status" value="1"/>
</dbReference>
<dbReference type="InterPro" id="IPR043129">
    <property type="entry name" value="ATPase_NBD"/>
</dbReference>
<proteinExistence type="predicted"/>
<gene>
    <name evidence="3" type="ORF">PRZ01_06375</name>
</gene>
<reference evidence="3 4" key="1">
    <citation type="submission" date="2022-10" db="EMBL/GenBank/DDBJ databases">
        <title>paucibacter sp. hw8 Genome sequencing.</title>
        <authorList>
            <person name="Park S."/>
        </authorList>
    </citation>
    <scope>NUCLEOTIDE SEQUENCE [LARGE SCALE GENOMIC DNA]</scope>
    <source>
        <strain evidence="4">hw8</strain>
    </source>
</reference>
<dbReference type="Pfam" id="PF00012">
    <property type="entry name" value="HSP70"/>
    <property type="match status" value="1"/>
</dbReference>
<dbReference type="PANTHER" id="PTHR42749:SF1">
    <property type="entry name" value="CELL SHAPE-DETERMINING PROTEIN MREB"/>
    <property type="match status" value="1"/>
</dbReference>
<evidence type="ECO:0000256" key="1">
    <source>
        <dbReference type="ARBA" id="ARBA00022741"/>
    </source>
</evidence>
<dbReference type="SUPFAM" id="SSF53067">
    <property type="entry name" value="Actin-like ATPase domain"/>
    <property type="match status" value="2"/>
</dbReference>
<organism evidence="3 4">
    <name type="scientific">Roseateles koreensis</name>
    <dbReference type="NCBI Taxonomy" id="2987526"/>
    <lineage>
        <taxon>Bacteria</taxon>
        <taxon>Pseudomonadati</taxon>
        <taxon>Pseudomonadota</taxon>
        <taxon>Betaproteobacteria</taxon>
        <taxon>Burkholderiales</taxon>
        <taxon>Sphaerotilaceae</taxon>
        <taxon>Roseateles</taxon>
    </lineage>
</organism>
<keyword evidence="4" id="KW-1185">Reference proteome</keyword>
<evidence type="ECO:0000256" key="2">
    <source>
        <dbReference type="ARBA" id="ARBA00022840"/>
    </source>
</evidence>
<dbReference type="RefSeq" id="WP_273595935.1">
    <property type="nucleotide sequence ID" value="NZ_JAQQXS010000005.1"/>
</dbReference>
<protein>
    <submittedName>
        <fullName evidence="3">Hsp70 family protein</fullName>
    </submittedName>
</protein>
<sequence>MSSNIPAPASSSAHLASFCAIDFGTSNSAIAIPRKDSSDAHPGMALVELEPGHLTMPTAVFYFAEGRHDADGPPRAFGRAAVAAYIEGSDGRLMRSMKSILGSGLIDQTTDVGGGRGVKYADILAGYLKRLRNKALAAGAAAPLNKVVLGRPVFFVDGEPARDAAAQQSLEAAAHAAGFEEVHFQFEPIAAAFDFEHQCDSEQIVLVADIGGGTSDFSVVRVGPQRMSRLDRRDDILANHGVHIAGTDFDRHVELASVLREFGYGSYGPERPGAPAREVPSGVYFDLATWHLINTVYSPGRVAELRNMRSFYGNLQHHKRLMTVVEDHLGHELAARAEGAKIAVSGGGDTVIDLSVVETGLQIELTEAVAVAALDADIGRIVQAGRETVAMAGLRPDQINALYFTGGSTGLRLLAERIAADYPQAIHVRGDRFASVATGLGLHAARLFAR</sequence>
<keyword evidence="1" id="KW-0547">Nucleotide-binding</keyword>
<dbReference type="Proteomes" id="UP001219862">
    <property type="component" value="Unassembled WGS sequence"/>
</dbReference>
<dbReference type="Gene3D" id="3.90.640.10">
    <property type="entry name" value="Actin, Chain A, domain 4"/>
    <property type="match status" value="1"/>
</dbReference>
<evidence type="ECO:0000313" key="4">
    <source>
        <dbReference type="Proteomes" id="UP001219862"/>
    </source>
</evidence>